<evidence type="ECO:0000313" key="2">
    <source>
        <dbReference type="EMBL" id="GER61018.1"/>
    </source>
</evidence>
<dbReference type="Proteomes" id="UP000326509">
    <property type="component" value="Unassembled WGS sequence"/>
</dbReference>
<proteinExistence type="predicted"/>
<feature type="transmembrane region" description="Helical" evidence="1">
    <location>
        <begin position="194"/>
        <end position="213"/>
    </location>
</feature>
<dbReference type="RefSeq" id="WP_151675444.1">
    <property type="nucleotide sequence ID" value="NZ_BKCG01000014.1"/>
</dbReference>
<reference evidence="2 3" key="1">
    <citation type="submission" date="2019-08" db="EMBL/GenBank/DDBJ databases">
        <title>Draft genome sequence of Ulvibacter marinus type strain NBRC 109484.</title>
        <authorList>
            <person name="Kawano K."/>
            <person name="Ushijima N."/>
            <person name="Kihara M."/>
            <person name="Itoh H."/>
        </authorList>
    </citation>
    <scope>NUCLEOTIDE SEQUENCE [LARGE SCALE GENOMIC DNA]</scope>
    <source>
        <strain evidence="2 3">NBRC 109484</strain>
    </source>
</reference>
<dbReference type="AlphaFoldDB" id="A0A5J4J4R0"/>
<name>A0A5J4J4R0_9FLAO</name>
<keyword evidence="1" id="KW-0812">Transmembrane</keyword>
<organism evidence="2 3">
    <name type="scientific">Patiriisocius marinus</name>
    <dbReference type="NCBI Taxonomy" id="1397112"/>
    <lineage>
        <taxon>Bacteria</taxon>
        <taxon>Pseudomonadati</taxon>
        <taxon>Bacteroidota</taxon>
        <taxon>Flavobacteriia</taxon>
        <taxon>Flavobacteriales</taxon>
        <taxon>Flavobacteriaceae</taxon>
        <taxon>Patiriisocius</taxon>
    </lineage>
</organism>
<feature type="transmembrane region" description="Helical" evidence="1">
    <location>
        <begin position="122"/>
        <end position="144"/>
    </location>
</feature>
<keyword evidence="1" id="KW-1133">Transmembrane helix</keyword>
<accession>A0A5J4J4R0</accession>
<evidence type="ECO:0000256" key="1">
    <source>
        <dbReference type="SAM" id="Phobius"/>
    </source>
</evidence>
<gene>
    <name evidence="2" type="ORF">ULMA_31260</name>
</gene>
<keyword evidence="1" id="KW-0472">Membrane</keyword>
<feature type="transmembrane region" description="Helical" evidence="1">
    <location>
        <begin position="66"/>
        <end position="83"/>
    </location>
</feature>
<evidence type="ECO:0000313" key="3">
    <source>
        <dbReference type="Proteomes" id="UP000326509"/>
    </source>
</evidence>
<feature type="transmembrane region" description="Helical" evidence="1">
    <location>
        <begin position="95"/>
        <end position="116"/>
    </location>
</feature>
<dbReference type="OrthoDB" id="1453530at2"/>
<feature type="transmembrane region" description="Helical" evidence="1">
    <location>
        <begin position="6"/>
        <end position="27"/>
    </location>
</feature>
<keyword evidence="3" id="KW-1185">Reference proteome</keyword>
<dbReference type="EMBL" id="BKCG01000014">
    <property type="protein sequence ID" value="GER61018.1"/>
    <property type="molecule type" value="Genomic_DNA"/>
</dbReference>
<sequence length="220" mass="25245">MDVGSIIHIEQYIVLLLYLIVAVLSIIKYPKLKASLLRFFPLLALFNLLVEGGGYLLNFVTENNTLLYNLYNIPYFIFVFALFREASGSIQIKKVMRIFQVVLIISFFIACTQMDVERVNHYPVVVLGNVLSIISILLYYIEILQTDRVIYIKYDTLFWISLGFLLFFIGSTPIEIVRNIFASKASAYLSLGALQYTLIIIMNICFIVGLLVMKPKLSRQ</sequence>
<feature type="transmembrane region" description="Helical" evidence="1">
    <location>
        <begin position="39"/>
        <end position="60"/>
    </location>
</feature>
<feature type="transmembrane region" description="Helical" evidence="1">
    <location>
        <begin position="156"/>
        <end position="174"/>
    </location>
</feature>
<comment type="caution">
    <text evidence="2">The sequence shown here is derived from an EMBL/GenBank/DDBJ whole genome shotgun (WGS) entry which is preliminary data.</text>
</comment>
<protein>
    <submittedName>
        <fullName evidence="2">Uncharacterized protein</fullName>
    </submittedName>
</protein>